<dbReference type="InterPro" id="IPR010995">
    <property type="entry name" value="DNA_repair_Rad51/TF_NusA_a-hlx"/>
</dbReference>
<dbReference type="InterPro" id="IPR027417">
    <property type="entry name" value="P-loop_NTPase"/>
</dbReference>
<dbReference type="NCBIfam" id="TIGR02239">
    <property type="entry name" value="recomb_RAD51"/>
    <property type="match status" value="1"/>
</dbReference>
<dbReference type="FunFam" id="3.40.50.300:FF:000092">
    <property type="entry name" value="DNA repair protein Rad51 homolog"/>
    <property type="match status" value="1"/>
</dbReference>
<dbReference type="PANTHER" id="PTHR22942:SF39">
    <property type="entry name" value="DNA REPAIR PROTEIN RAD51 HOMOLOG 1"/>
    <property type="match status" value="1"/>
</dbReference>
<dbReference type="InterPro" id="IPR003593">
    <property type="entry name" value="AAA+_ATPase"/>
</dbReference>
<keyword evidence="5 7" id="KW-0539">Nucleus</keyword>
<dbReference type="AlphaFoldDB" id="A0A6J2T7Z8"/>
<dbReference type="Pfam" id="PF08423">
    <property type="entry name" value="Rad51"/>
    <property type="match status" value="1"/>
</dbReference>
<keyword evidence="3 6" id="KW-0547">Nucleotide-binding</keyword>
<dbReference type="GO" id="GO:0000794">
    <property type="term" value="C:condensed nuclear chromosome"/>
    <property type="evidence" value="ECO:0007669"/>
    <property type="project" value="TreeGrafter"/>
</dbReference>
<keyword evidence="7" id="KW-0234">DNA repair</keyword>
<gene>
    <name evidence="12" type="primary">LOC115621780</name>
</gene>
<dbReference type="GO" id="GO:0007131">
    <property type="term" value="P:reciprocal meiotic recombination"/>
    <property type="evidence" value="ECO:0007669"/>
    <property type="project" value="TreeGrafter"/>
</dbReference>
<dbReference type="InterPro" id="IPR011941">
    <property type="entry name" value="DNA_recomb/repair_Rad51"/>
</dbReference>
<dbReference type="GO" id="GO:0070192">
    <property type="term" value="P:chromosome organization involved in meiotic cell cycle"/>
    <property type="evidence" value="ECO:0007669"/>
    <property type="project" value="TreeGrafter"/>
</dbReference>
<keyword evidence="11" id="KW-1185">Reference proteome</keyword>
<evidence type="ECO:0000259" key="9">
    <source>
        <dbReference type="PROSITE" id="PS50162"/>
    </source>
</evidence>
<dbReference type="GO" id="GO:0005524">
    <property type="term" value="F:ATP binding"/>
    <property type="evidence" value="ECO:0007669"/>
    <property type="project" value="UniProtKB-KW"/>
</dbReference>
<comment type="function">
    <text evidence="7">Binds to single and double-stranded DNA and exhibits DNA-dependent ATPase activity. Underwinds duplex DNA.</text>
</comment>
<dbReference type="CDD" id="cd19513">
    <property type="entry name" value="Rad51"/>
    <property type="match status" value="1"/>
</dbReference>
<dbReference type="GeneID" id="115621780"/>
<proteinExistence type="inferred from homology"/>
<feature type="domain" description="RecA family profile 2" evidence="10">
    <location>
        <begin position="281"/>
        <end position="345"/>
    </location>
</feature>
<dbReference type="SUPFAM" id="SSF52540">
    <property type="entry name" value="P-loop containing nucleoside triphosphate hydrolases"/>
    <property type="match status" value="1"/>
</dbReference>
<reference evidence="12" key="1">
    <citation type="submission" date="2025-08" db="UniProtKB">
        <authorList>
            <consortium name="RefSeq"/>
        </authorList>
    </citation>
    <scope>IDENTIFICATION</scope>
    <source>
        <strain evidence="12">11010-0011.00</strain>
        <tissue evidence="12">Whole body</tissue>
    </source>
</reference>
<dbReference type="CTD" id="43577"/>
<dbReference type="NCBIfam" id="NF003301">
    <property type="entry name" value="PRK04301.1"/>
    <property type="match status" value="1"/>
</dbReference>
<dbReference type="PROSITE" id="PS50163">
    <property type="entry name" value="RECA_3"/>
    <property type="match status" value="1"/>
</dbReference>
<dbReference type="GO" id="GO:0003697">
    <property type="term" value="F:single-stranded DNA binding"/>
    <property type="evidence" value="ECO:0007669"/>
    <property type="project" value="InterPro"/>
</dbReference>
<sequence>MAKQLDMEMATGTTADVTDEDEDCGPLPLVKLLDQSDKITSKELKLLQNAGYHTVDVVAREMRKKLLSINGLGEQKVDLILKEAKKLVPMGFQSARVLHQMRAETIKLTTGSNELDKLLGGGIETGTITEIFGEFRSGKTQLCHTLAVTCQLPISQGGGEGKCLYIDTENTFRPERLSSVAQRYNMNADVLDNVACARAYNTDHQMQLLVLAAAMMADSRYSLLIVDSIMALYRTDYVGRGELAPRQSHLGVFLRSLQRLADEYGVAVVITNQVMAQVDGAAMFAGGDSKKPIGGHILAHASTTRLYLRKGKGETRICKIYDSPCLPESEAMFAILPDGIGDSKQ</sequence>
<dbReference type="GO" id="GO:0000150">
    <property type="term" value="F:DNA strand exchange activity"/>
    <property type="evidence" value="ECO:0007669"/>
    <property type="project" value="InterPro"/>
</dbReference>
<feature type="region of interest" description="Disordered" evidence="8">
    <location>
        <begin position="1"/>
        <end position="22"/>
    </location>
</feature>
<dbReference type="PROSITE" id="PS50162">
    <property type="entry name" value="RECA_2"/>
    <property type="match status" value="1"/>
</dbReference>
<dbReference type="Proteomes" id="UP000504634">
    <property type="component" value="Unplaced"/>
</dbReference>
<dbReference type="GO" id="GO:0140664">
    <property type="term" value="F:ATP-dependent DNA damage sensor activity"/>
    <property type="evidence" value="ECO:0007669"/>
    <property type="project" value="InterPro"/>
</dbReference>
<evidence type="ECO:0000256" key="2">
    <source>
        <dbReference type="ARBA" id="ARBA00007095"/>
    </source>
</evidence>
<evidence type="ECO:0000256" key="6">
    <source>
        <dbReference type="RuleBase" id="RU003422"/>
    </source>
</evidence>
<evidence type="ECO:0000256" key="4">
    <source>
        <dbReference type="ARBA" id="ARBA00022840"/>
    </source>
</evidence>
<evidence type="ECO:0000259" key="10">
    <source>
        <dbReference type="PROSITE" id="PS50163"/>
    </source>
</evidence>
<dbReference type="SUPFAM" id="SSF47794">
    <property type="entry name" value="Rad51 N-terminal domain-like"/>
    <property type="match status" value="1"/>
</dbReference>
<dbReference type="GO" id="GO:0006312">
    <property type="term" value="P:mitotic recombination"/>
    <property type="evidence" value="ECO:0007669"/>
    <property type="project" value="TreeGrafter"/>
</dbReference>
<keyword evidence="7" id="KW-0233">DNA recombination</keyword>
<comment type="similarity">
    <text evidence="2 7">Belongs to the RecA family. RAD51 subfamily.</text>
</comment>
<dbReference type="InterPro" id="IPR016467">
    <property type="entry name" value="DNA_recomb/repair_RecA-like"/>
</dbReference>
<evidence type="ECO:0000256" key="5">
    <source>
        <dbReference type="ARBA" id="ARBA00023242"/>
    </source>
</evidence>
<feature type="domain" description="RecA family profile 1" evidence="9">
    <location>
        <begin position="104"/>
        <end position="274"/>
    </location>
</feature>
<evidence type="ECO:0000256" key="7">
    <source>
        <dbReference type="RuleBase" id="RU364139"/>
    </source>
</evidence>
<dbReference type="InterPro" id="IPR013632">
    <property type="entry name" value="Rad51_C"/>
</dbReference>
<dbReference type="InterPro" id="IPR020587">
    <property type="entry name" value="RecA_monomer-monomer_interface"/>
</dbReference>
<dbReference type="PIRSF" id="PIRSF005856">
    <property type="entry name" value="Rad51"/>
    <property type="match status" value="1"/>
</dbReference>
<dbReference type="RefSeq" id="XP_030371395.1">
    <property type="nucleotide sequence ID" value="XM_030515535.1"/>
</dbReference>
<comment type="subcellular location">
    <subcellularLocation>
        <location evidence="1 7">Nucleus</location>
    </subcellularLocation>
</comment>
<accession>A0A6J2T7Z8</accession>
<dbReference type="OrthoDB" id="10251254at2759"/>
<evidence type="ECO:0000256" key="3">
    <source>
        <dbReference type="ARBA" id="ARBA00022741"/>
    </source>
</evidence>
<evidence type="ECO:0000313" key="11">
    <source>
        <dbReference type="Proteomes" id="UP000504634"/>
    </source>
</evidence>
<dbReference type="Gene3D" id="3.40.50.300">
    <property type="entry name" value="P-loop containing nucleotide triphosphate hydrolases"/>
    <property type="match status" value="1"/>
</dbReference>
<dbReference type="PANTHER" id="PTHR22942">
    <property type="entry name" value="RECA/RAD51/RADA DNA STRAND-PAIRING FAMILY MEMBER"/>
    <property type="match status" value="1"/>
</dbReference>
<dbReference type="GO" id="GO:0000730">
    <property type="term" value="P:DNA recombinase assembly"/>
    <property type="evidence" value="ECO:0007669"/>
    <property type="project" value="TreeGrafter"/>
</dbReference>
<organism evidence="11 12">
    <name type="scientific">Drosophila lebanonensis</name>
    <name type="common">Fruit fly</name>
    <name type="synonym">Scaptodrosophila lebanonensis</name>
    <dbReference type="NCBI Taxonomy" id="7225"/>
    <lineage>
        <taxon>Eukaryota</taxon>
        <taxon>Metazoa</taxon>
        <taxon>Ecdysozoa</taxon>
        <taxon>Arthropoda</taxon>
        <taxon>Hexapoda</taxon>
        <taxon>Insecta</taxon>
        <taxon>Pterygota</taxon>
        <taxon>Neoptera</taxon>
        <taxon>Endopterygota</taxon>
        <taxon>Diptera</taxon>
        <taxon>Brachycera</taxon>
        <taxon>Muscomorpha</taxon>
        <taxon>Ephydroidea</taxon>
        <taxon>Drosophilidae</taxon>
        <taxon>Scaptodrosophila</taxon>
    </lineage>
</organism>
<name>A0A6J2T7Z8_DROLE</name>
<keyword evidence="7" id="KW-0227">DNA damage</keyword>
<dbReference type="SMART" id="SM00382">
    <property type="entry name" value="AAA"/>
    <property type="match status" value="1"/>
</dbReference>
<keyword evidence="7" id="KW-0238">DNA-binding</keyword>
<dbReference type="GO" id="GO:0003690">
    <property type="term" value="F:double-stranded DNA binding"/>
    <property type="evidence" value="ECO:0007669"/>
    <property type="project" value="InterPro"/>
</dbReference>
<dbReference type="GO" id="GO:1990426">
    <property type="term" value="P:mitotic recombination-dependent replication fork processing"/>
    <property type="evidence" value="ECO:0007669"/>
    <property type="project" value="InterPro"/>
</dbReference>
<dbReference type="GO" id="GO:0042148">
    <property type="term" value="P:DNA strand invasion"/>
    <property type="evidence" value="ECO:0007669"/>
    <property type="project" value="TreeGrafter"/>
</dbReference>
<dbReference type="Gene3D" id="1.10.150.20">
    <property type="entry name" value="5' to 3' exonuclease, C-terminal subdomain"/>
    <property type="match status" value="1"/>
</dbReference>
<protein>
    <recommendedName>
        <fullName evidence="7">DNA repair protein RAD51 homolog</fullName>
    </recommendedName>
</protein>
<evidence type="ECO:0000313" key="12">
    <source>
        <dbReference type="RefSeq" id="XP_030371395.1"/>
    </source>
</evidence>
<keyword evidence="4 6" id="KW-0067">ATP-binding</keyword>
<evidence type="ECO:0000256" key="1">
    <source>
        <dbReference type="ARBA" id="ARBA00004123"/>
    </source>
</evidence>
<evidence type="ECO:0000256" key="8">
    <source>
        <dbReference type="SAM" id="MobiDB-lite"/>
    </source>
</evidence>
<dbReference type="InterPro" id="IPR020588">
    <property type="entry name" value="RecA_ATP-bd"/>
</dbReference>